<dbReference type="RefSeq" id="WP_220118083.1">
    <property type="nucleotide sequence ID" value="NZ_JAHZUY010000037.1"/>
</dbReference>
<organism evidence="1 2">
    <name type="scientific">Caldovatus aquaticus</name>
    <dbReference type="NCBI Taxonomy" id="2865671"/>
    <lineage>
        <taxon>Bacteria</taxon>
        <taxon>Pseudomonadati</taxon>
        <taxon>Pseudomonadota</taxon>
        <taxon>Alphaproteobacteria</taxon>
        <taxon>Acetobacterales</taxon>
        <taxon>Roseomonadaceae</taxon>
        <taxon>Caldovatus</taxon>
    </lineage>
</organism>
<evidence type="ECO:0000313" key="1">
    <source>
        <dbReference type="EMBL" id="MBW8270340.1"/>
    </source>
</evidence>
<proteinExistence type="predicted"/>
<dbReference type="Proteomes" id="UP001519924">
    <property type="component" value="Unassembled WGS sequence"/>
</dbReference>
<comment type="caution">
    <text evidence="1">The sequence shown here is derived from an EMBL/GenBank/DDBJ whole genome shotgun (WGS) entry which is preliminary data.</text>
</comment>
<name>A0ABS7F6C3_9PROT</name>
<sequence length="362" mass="39548">MKRLRRFWKALDEVPGAATDRLEWTDVLGAEWHDIEPYLKSTGRRTTAVMCPYPGGDGCPRRVVTGANGAIRAVCGSRPRMCDALDLKAADVTILALDRAKLLRELARAFDAEPADRPVGSGRVMLVGRRAVAAGFASPILLALPGQAEALAEDDLRQAGLDPAGSVVLVPRPLSLPTAFQTRLTAAGHQVIPLSEAVGLGATGFEALQPPAILLAPIREALAARTRTAGPQPVWELPPDATWGELTFTLVADEVLNVSFRSQTRRLEPDHLGMKDGRSGKPTEAWVFLQALARVGGSLGPMSPDVVEDYKKDKQALTKRLREAFRIQGDPIRWNRRTRSYQTAFVMRDERPKAVRMSSPRR</sequence>
<reference evidence="1 2" key="1">
    <citation type="submission" date="2021-08" db="EMBL/GenBank/DDBJ databases">
        <title>Caldovatus sediminis gen. nov., sp. nov., a moderately thermophilic bacterium isolated from a hot spring.</title>
        <authorList>
            <person name="Hu C.-J."/>
            <person name="Li W.-J."/>
            <person name="Xian W.-D."/>
        </authorList>
    </citation>
    <scope>NUCLEOTIDE SEQUENCE [LARGE SCALE GENOMIC DNA]</scope>
    <source>
        <strain evidence="1 2">SYSU G05006</strain>
    </source>
</reference>
<keyword evidence="2" id="KW-1185">Reference proteome</keyword>
<accession>A0ABS7F6C3</accession>
<evidence type="ECO:0000313" key="2">
    <source>
        <dbReference type="Proteomes" id="UP001519924"/>
    </source>
</evidence>
<protein>
    <submittedName>
        <fullName evidence="1">Uncharacterized protein</fullName>
    </submittedName>
</protein>
<gene>
    <name evidence="1" type="ORF">K1J50_12700</name>
</gene>
<dbReference type="EMBL" id="JAHZUY010000037">
    <property type="protein sequence ID" value="MBW8270340.1"/>
    <property type="molecule type" value="Genomic_DNA"/>
</dbReference>